<dbReference type="NCBIfam" id="NF002834">
    <property type="entry name" value="PRK03011.1-5"/>
    <property type="match status" value="1"/>
</dbReference>
<evidence type="ECO:0000256" key="9">
    <source>
        <dbReference type="HAMAP-Rule" id="MF_00542"/>
    </source>
</evidence>
<comment type="subcellular location">
    <subcellularLocation>
        <location evidence="1 9">Cytoplasm</location>
    </subcellularLocation>
</comment>
<dbReference type="STRING" id="563192.HMPREF0179_01215"/>
<dbReference type="CDD" id="cd24011">
    <property type="entry name" value="ASKHA_NBD_BK"/>
    <property type="match status" value="1"/>
</dbReference>
<evidence type="ECO:0000256" key="6">
    <source>
        <dbReference type="ARBA" id="ARBA00022777"/>
    </source>
</evidence>
<keyword evidence="4 9" id="KW-0808">Transferase</keyword>
<dbReference type="GO" id="GO:0047761">
    <property type="term" value="F:butyrate kinase activity"/>
    <property type="evidence" value="ECO:0007669"/>
    <property type="project" value="UniProtKB-UniRule"/>
</dbReference>
<proteinExistence type="inferred from homology"/>
<reference evidence="11 12" key="1">
    <citation type="submission" date="2010-10" db="EMBL/GenBank/DDBJ databases">
        <authorList>
            <consortium name="The Broad Institute Genome Sequencing Platform"/>
            <person name="Ward D."/>
            <person name="Earl A."/>
            <person name="Feldgarden M."/>
            <person name="Young S.K."/>
            <person name="Gargeya S."/>
            <person name="Zeng Q."/>
            <person name="Alvarado L."/>
            <person name="Berlin A."/>
            <person name="Bochicchio J."/>
            <person name="Chapman S.B."/>
            <person name="Chen Z."/>
            <person name="Freedman E."/>
            <person name="Gellesch M."/>
            <person name="Goldberg J."/>
            <person name="Griggs A."/>
            <person name="Gujja S."/>
            <person name="Heilman E."/>
            <person name="Heiman D."/>
            <person name="Howarth C."/>
            <person name="Mehta T."/>
            <person name="Neiman D."/>
            <person name="Pearson M."/>
            <person name="Roberts A."/>
            <person name="Saif S."/>
            <person name="Shea T."/>
            <person name="Shenoy N."/>
            <person name="Sisk P."/>
            <person name="Stolte C."/>
            <person name="Sykes S."/>
            <person name="White J."/>
            <person name="Yandava C."/>
            <person name="Allen-Vercoe E."/>
            <person name="Sibley C."/>
            <person name="Ambrose C.E."/>
            <person name="Strauss J."/>
            <person name="Daigneault M."/>
            <person name="Haas B."/>
            <person name="Nusbaum C."/>
            <person name="Birren B."/>
        </authorList>
    </citation>
    <scope>NUCLEOTIDE SEQUENCE [LARGE SCALE GENOMIC DNA]</scope>
    <source>
        <strain evidence="11 12">3_1_6</strain>
    </source>
</reference>
<dbReference type="PANTHER" id="PTHR21060:SF3">
    <property type="entry name" value="BUTYRATE KINASE 2-RELATED"/>
    <property type="match status" value="1"/>
</dbReference>
<dbReference type="HAMAP" id="MF_00542">
    <property type="entry name" value="Butyrate_kinase"/>
    <property type="match status" value="1"/>
</dbReference>
<evidence type="ECO:0000313" key="12">
    <source>
        <dbReference type="Proteomes" id="UP000006034"/>
    </source>
</evidence>
<dbReference type="GO" id="GO:0005737">
    <property type="term" value="C:cytoplasm"/>
    <property type="evidence" value="ECO:0007669"/>
    <property type="project" value="UniProtKB-SubCell"/>
</dbReference>
<keyword evidence="12" id="KW-1185">Reference proteome</keyword>
<sequence length="357" mass="39070">MFRILVINPGSTSTKIAVYEDEVPLFVESRDHDTAKLSPAVMEQFELRHRLLLDVLTEKGIDPASLHACVGRGGLLPPVRSGAYRVNDAMLDVLRHRPVMQHASNLGAVLADAVARPLGIPAFIYDPVTVDEMDPIARITGFSSIERKSVGHMLNMRACALRYATQNNAKYPELSLIVAHMGGGITLSLHVGGRVVDMISDDEGPFAPERSGGLPCFQLAEMATQDGVTFPEMMRRMQRKGGLMDWFGTSDAREIERRIHEGDGKAALVYEAMAHNLAKNIGKLAVVTRGRLDAILLTGGVARSRMLTDWVAERVSFLAPVHVLPGENEMESLALGVLRVLRGEEEAHTFAERTEAS</sequence>
<dbReference type="NCBIfam" id="TIGR02707">
    <property type="entry name" value="butyr_kinase"/>
    <property type="match status" value="1"/>
</dbReference>
<dbReference type="RefSeq" id="WP_005026173.1">
    <property type="nucleotide sequence ID" value="NZ_KE150238.1"/>
</dbReference>
<evidence type="ECO:0000256" key="10">
    <source>
        <dbReference type="RuleBase" id="RU003835"/>
    </source>
</evidence>
<dbReference type="InterPro" id="IPR000890">
    <property type="entry name" value="Aliphatic_acid_kin_short-chain"/>
</dbReference>
<reference evidence="11 12" key="2">
    <citation type="submission" date="2013-04" db="EMBL/GenBank/DDBJ databases">
        <title>The Genome Sequence of Bilophila wadsworthia 3_1_6.</title>
        <authorList>
            <consortium name="The Broad Institute Genomics Platform"/>
            <person name="Earl A."/>
            <person name="Ward D."/>
            <person name="Feldgarden M."/>
            <person name="Gevers D."/>
            <person name="Sibley C."/>
            <person name="Strauss J."/>
            <person name="Allen-Vercoe E."/>
            <person name="Walker B."/>
            <person name="Young S."/>
            <person name="Zeng Q."/>
            <person name="Gargeya S."/>
            <person name="Fitzgerald M."/>
            <person name="Haas B."/>
            <person name="Abouelleil A."/>
            <person name="Allen A.W."/>
            <person name="Alvarado L."/>
            <person name="Arachchi H.M."/>
            <person name="Berlin A.M."/>
            <person name="Chapman S.B."/>
            <person name="Gainer-Dewar J."/>
            <person name="Goldberg J."/>
            <person name="Griggs A."/>
            <person name="Gujja S."/>
            <person name="Hansen M."/>
            <person name="Howarth C."/>
            <person name="Imamovic A."/>
            <person name="Ireland A."/>
            <person name="Larimer J."/>
            <person name="McCowan C."/>
            <person name="Murphy C."/>
            <person name="Pearson M."/>
            <person name="Poon T.W."/>
            <person name="Priest M."/>
            <person name="Roberts A."/>
            <person name="Saif S."/>
            <person name="Shea T."/>
            <person name="Sisk P."/>
            <person name="Sykes S."/>
            <person name="Wortman J."/>
            <person name="Nusbaum C."/>
            <person name="Birren B."/>
        </authorList>
    </citation>
    <scope>NUCLEOTIDE SEQUENCE [LARGE SCALE GENOMIC DNA]</scope>
    <source>
        <strain evidence="11 12">3_1_6</strain>
    </source>
</reference>
<comment type="similarity">
    <text evidence="2 9 10">Belongs to the acetokinase family.</text>
</comment>
<dbReference type="Gene3D" id="3.30.420.40">
    <property type="match status" value="2"/>
</dbReference>
<dbReference type="GO" id="GO:0006083">
    <property type="term" value="P:acetate metabolic process"/>
    <property type="evidence" value="ECO:0007669"/>
    <property type="project" value="TreeGrafter"/>
</dbReference>
<evidence type="ECO:0000256" key="7">
    <source>
        <dbReference type="ARBA" id="ARBA00022840"/>
    </source>
</evidence>
<evidence type="ECO:0000256" key="2">
    <source>
        <dbReference type="ARBA" id="ARBA00008748"/>
    </source>
</evidence>
<dbReference type="Pfam" id="PF00871">
    <property type="entry name" value="Acetate_kinase"/>
    <property type="match status" value="1"/>
</dbReference>
<dbReference type="EC" id="2.7.2.7" evidence="9"/>
<dbReference type="PRINTS" id="PR00471">
    <property type="entry name" value="ACETATEKNASE"/>
</dbReference>
<accession>E5Y4V2</accession>
<dbReference type="AlphaFoldDB" id="E5Y4V2"/>
<evidence type="ECO:0000256" key="4">
    <source>
        <dbReference type="ARBA" id="ARBA00022679"/>
    </source>
</evidence>
<dbReference type="OrthoDB" id="9771859at2"/>
<evidence type="ECO:0000256" key="3">
    <source>
        <dbReference type="ARBA" id="ARBA00022490"/>
    </source>
</evidence>
<dbReference type="GO" id="GO:0008776">
    <property type="term" value="F:acetate kinase activity"/>
    <property type="evidence" value="ECO:0007669"/>
    <property type="project" value="TreeGrafter"/>
</dbReference>
<evidence type="ECO:0000256" key="1">
    <source>
        <dbReference type="ARBA" id="ARBA00004496"/>
    </source>
</evidence>
<gene>
    <name evidence="9" type="primary">buk</name>
    <name evidence="11" type="ORF">HMPREF0179_01215</name>
</gene>
<comment type="caution">
    <text evidence="11">The sequence shown here is derived from an EMBL/GenBank/DDBJ whole genome shotgun (WGS) entry which is preliminary data.</text>
</comment>
<dbReference type="PROSITE" id="PS01075">
    <property type="entry name" value="ACETATE_KINASE_1"/>
    <property type="match status" value="1"/>
</dbReference>
<dbReference type="InterPro" id="IPR043129">
    <property type="entry name" value="ATPase_NBD"/>
</dbReference>
<dbReference type="InterPro" id="IPR023865">
    <property type="entry name" value="Aliphatic_acid_kinase_CS"/>
</dbReference>
<dbReference type="eggNOG" id="COG3426">
    <property type="taxonomic scope" value="Bacteria"/>
</dbReference>
<dbReference type="HOGENOM" id="CLU_048716_0_0_7"/>
<protein>
    <recommendedName>
        <fullName evidence="9">Probable butyrate kinase</fullName>
        <shortName evidence="9">BK</shortName>
        <ecNumber evidence="9">2.7.2.7</ecNumber>
    </recommendedName>
    <alternativeName>
        <fullName evidence="9">Branched-chain carboxylic acid kinase</fullName>
    </alternativeName>
</protein>
<dbReference type="GeneID" id="78086347"/>
<evidence type="ECO:0000313" key="11">
    <source>
        <dbReference type="EMBL" id="EFV44985.1"/>
    </source>
</evidence>
<comment type="catalytic activity">
    <reaction evidence="8 9">
        <text>butanoate + ATP = butanoyl phosphate + ADP</text>
        <dbReference type="Rhea" id="RHEA:13585"/>
        <dbReference type="ChEBI" id="CHEBI:17968"/>
        <dbReference type="ChEBI" id="CHEBI:30616"/>
        <dbReference type="ChEBI" id="CHEBI:58079"/>
        <dbReference type="ChEBI" id="CHEBI:456216"/>
        <dbReference type="EC" id="2.7.2.7"/>
    </reaction>
</comment>
<organism evidence="11 12">
    <name type="scientific">Bilophila wadsworthia (strain 3_1_6)</name>
    <dbReference type="NCBI Taxonomy" id="563192"/>
    <lineage>
        <taxon>Bacteria</taxon>
        <taxon>Pseudomonadati</taxon>
        <taxon>Thermodesulfobacteriota</taxon>
        <taxon>Desulfovibrionia</taxon>
        <taxon>Desulfovibrionales</taxon>
        <taxon>Desulfovibrionaceae</taxon>
        <taxon>Bilophila</taxon>
    </lineage>
</organism>
<dbReference type="GO" id="GO:0005524">
    <property type="term" value="F:ATP binding"/>
    <property type="evidence" value="ECO:0007669"/>
    <property type="project" value="UniProtKB-KW"/>
</dbReference>
<keyword evidence="3 9" id="KW-0963">Cytoplasm</keyword>
<dbReference type="InterPro" id="IPR011245">
    <property type="entry name" value="Butyrate_kin"/>
</dbReference>
<evidence type="ECO:0000256" key="5">
    <source>
        <dbReference type="ARBA" id="ARBA00022741"/>
    </source>
</evidence>
<evidence type="ECO:0000256" key="8">
    <source>
        <dbReference type="ARBA" id="ARBA00048596"/>
    </source>
</evidence>
<keyword evidence="7 9" id="KW-0067">ATP-binding</keyword>
<keyword evidence="6 9" id="KW-0418">Kinase</keyword>
<keyword evidence="5 9" id="KW-0547">Nucleotide-binding</keyword>
<dbReference type="PANTHER" id="PTHR21060">
    <property type="entry name" value="ACETATE KINASE"/>
    <property type="match status" value="1"/>
</dbReference>
<dbReference type="PIRSF" id="PIRSF036458">
    <property type="entry name" value="Butyrate_kin"/>
    <property type="match status" value="1"/>
</dbReference>
<dbReference type="Proteomes" id="UP000006034">
    <property type="component" value="Unassembled WGS sequence"/>
</dbReference>
<dbReference type="EMBL" id="ADCP02000001">
    <property type="protein sequence ID" value="EFV44985.1"/>
    <property type="molecule type" value="Genomic_DNA"/>
</dbReference>
<dbReference type="SUPFAM" id="SSF53067">
    <property type="entry name" value="Actin-like ATPase domain"/>
    <property type="match status" value="2"/>
</dbReference>
<name>E5Y4V2_BILW3</name>